<dbReference type="Proteomes" id="UP000814158">
    <property type="component" value="Unassembled WGS sequence"/>
</dbReference>
<protein>
    <submittedName>
        <fullName evidence="1">Uncharacterized protein</fullName>
    </submittedName>
</protein>
<evidence type="ECO:0000313" key="1">
    <source>
        <dbReference type="EMBL" id="MCF5543734.1"/>
    </source>
</evidence>
<gene>
    <name evidence="1" type="ORF">GIV68_03150</name>
</gene>
<feature type="non-terminal residue" evidence="1">
    <location>
        <position position="195"/>
    </location>
</feature>
<keyword evidence="2" id="KW-1185">Reference proteome</keyword>
<dbReference type="EMBL" id="WKAT01000003">
    <property type="protein sequence ID" value="MCF5543734.1"/>
    <property type="molecule type" value="Genomic_DNA"/>
</dbReference>
<proteinExistence type="predicted"/>
<evidence type="ECO:0000313" key="2">
    <source>
        <dbReference type="Proteomes" id="UP000814158"/>
    </source>
</evidence>
<sequence length="195" mass="22522">MDVLQNNGDHLWEPGLPAMAVGQEQMYSLIHRYRRQASSHMGLWLPWLTRPAVMQAFFMDALQSNGDHLWEPGLPAMAVGQEQMYSLIHRYRRQASSHMGLWLPWLTRPAVMQAFFMDALQNNGDHLWEPGLPAMAVGQEQMYSLIHRYRRQVSSHMGLWLPWLTRPAVMQAFFMDALQNNGDHLWEPGLPAMAV</sequence>
<reference evidence="1 2" key="1">
    <citation type="submission" date="2019-11" db="EMBL/GenBank/DDBJ databases">
        <title>Epiphytic Pseudomonas syringae from cherry orchards.</title>
        <authorList>
            <person name="Hulin M.T."/>
        </authorList>
    </citation>
    <scope>NUCLEOTIDE SEQUENCE [LARGE SCALE GENOMIC DNA]</scope>
    <source>
        <strain evidence="1 2">PA-3-2A</strain>
    </source>
</reference>
<comment type="caution">
    <text evidence="1">The sequence shown here is derived from an EMBL/GenBank/DDBJ whole genome shotgun (WGS) entry which is preliminary data.</text>
</comment>
<accession>A0ABS9GH53</accession>
<name>A0ABS9GH53_9PSED</name>
<organism evidence="1 2">
    <name type="scientific">Pseudomonas salomonii</name>
    <dbReference type="NCBI Taxonomy" id="191391"/>
    <lineage>
        <taxon>Bacteria</taxon>
        <taxon>Pseudomonadati</taxon>
        <taxon>Pseudomonadota</taxon>
        <taxon>Gammaproteobacteria</taxon>
        <taxon>Pseudomonadales</taxon>
        <taxon>Pseudomonadaceae</taxon>
        <taxon>Pseudomonas</taxon>
    </lineage>
</organism>
<dbReference type="RefSeq" id="WP_236369368.1">
    <property type="nucleotide sequence ID" value="NZ_WKAT01000003.1"/>
</dbReference>